<feature type="transmembrane region" description="Helical" evidence="2">
    <location>
        <begin position="66"/>
        <end position="88"/>
    </location>
</feature>
<accession>A0A6C0IGM3</accession>
<dbReference type="EMBL" id="MN740177">
    <property type="protein sequence ID" value="QHT92102.1"/>
    <property type="molecule type" value="Genomic_DNA"/>
</dbReference>
<proteinExistence type="predicted"/>
<dbReference type="AlphaFoldDB" id="A0A6C0IGM3"/>
<organism evidence="3">
    <name type="scientific">viral metagenome</name>
    <dbReference type="NCBI Taxonomy" id="1070528"/>
    <lineage>
        <taxon>unclassified sequences</taxon>
        <taxon>metagenomes</taxon>
        <taxon>organismal metagenomes</taxon>
    </lineage>
</organism>
<keyword evidence="2" id="KW-0472">Membrane</keyword>
<feature type="region of interest" description="Disordered" evidence="1">
    <location>
        <begin position="175"/>
        <end position="197"/>
    </location>
</feature>
<keyword evidence="2" id="KW-1133">Transmembrane helix</keyword>
<feature type="transmembrane region" description="Helical" evidence="2">
    <location>
        <begin position="100"/>
        <end position="118"/>
    </location>
</feature>
<reference evidence="3" key="1">
    <citation type="journal article" date="2020" name="Nature">
        <title>Giant virus diversity and host interactions through global metagenomics.</title>
        <authorList>
            <person name="Schulz F."/>
            <person name="Roux S."/>
            <person name="Paez-Espino D."/>
            <person name="Jungbluth S."/>
            <person name="Walsh D.A."/>
            <person name="Denef V.J."/>
            <person name="McMahon K.D."/>
            <person name="Konstantinidis K.T."/>
            <person name="Eloe-Fadrosh E.A."/>
            <person name="Kyrpides N.C."/>
            <person name="Woyke T."/>
        </authorList>
    </citation>
    <scope>NUCLEOTIDE SEQUENCE</scope>
    <source>
        <strain evidence="3">GVMAG-M-3300023184-86</strain>
    </source>
</reference>
<evidence type="ECO:0000256" key="2">
    <source>
        <dbReference type="SAM" id="Phobius"/>
    </source>
</evidence>
<evidence type="ECO:0008006" key="4">
    <source>
        <dbReference type="Google" id="ProtNLM"/>
    </source>
</evidence>
<protein>
    <recommendedName>
        <fullName evidence="4">Transmembrane protein</fullName>
    </recommendedName>
</protein>
<feature type="compositionally biased region" description="Low complexity" evidence="1">
    <location>
        <begin position="177"/>
        <end position="190"/>
    </location>
</feature>
<sequence>MESLDNTTKTASGFFKHVLNFDEDSKSDMLNVIQYSIISIIPIVILNKTMQKYVPEADEQKGSIEILAEIIIQIICIFIGLLLIHRVITYIPTYSGMKYPEFSIIFIILAVLMITMSLQTKLGDKISIITDRLYELWEGKKDNNQKSNKPVVKVSQPISQEKQINYNDGTSINQLPSNSSYSQNNQQNNSEPVKMPNYNNMYKQDQTPLINASSPIDENYSNGDNILAASDALGGSFSSFSSW</sequence>
<keyword evidence="2" id="KW-0812">Transmembrane</keyword>
<feature type="transmembrane region" description="Helical" evidence="2">
    <location>
        <begin position="29"/>
        <end position="46"/>
    </location>
</feature>
<evidence type="ECO:0000256" key="1">
    <source>
        <dbReference type="SAM" id="MobiDB-lite"/>
    </source>
</evidence>
<evidence type="ECO:0000313" key="3">
    <source>
        <dbReference type="EMBL" id="QHT92102.1"/>
    </source>
</evidence>
<name>A0A6C0IGM3_9ZZZZ</name>